<evidence type="ECO:0000256" key="1">
    <source>
        <dbReference type="SAM" id="Phobius"/>
    </source>
</evidence>
<dbReference type="PROSITE" id="PS50887">
    <property type="entry name" value="GGDEF"/>
    <property type="match status" value="1"/>
</dbReference>
<organism evidence="3 4">
    <name type="scientific">Priestia megaterium</name>
    <name type="common">Bacillus megaterium</name>
    <dbReference type="NCBI Taxonomy" id="1404"/>
    <lineage>
        <taxon>Bacteria</taxon>
        <taxon>Bacillati</taxon>
        <taxon>Bacillota</taxon>
        <taxon>Bacilli</taxon>
        <taxon>Bacillales</taxon>
        <taxon>Bacillaceae</taxon>
        <taxon>Priestia</taxon>
    </lineage>
</organism>
<dbReference type="SUPFAM" id="SSF55073">
    <property type="entry name" value="Nucleotide cyclase"/>
    <property type="match status" value="1"/>
</dbReference>
<dbReference type="GO" id="GO:0043709">
    <property type="term" value="P:cell adhesion involved in single-species biofilm formation"/>
    <property type="evidence" value="ECO:0007669"/>
    <property type="project" value="TreeGrafter"/>
</dbReference>
<dbReference type="Gene3D" id="3.30.70.270">
    <property type="match status" value="1"/>
</dbReference>
<keyword evidence="1" id="KW-0472">Membrane</keyword>
<name>A0A6H1P5D3_PRIMG</name>
<dbReference type="PANTHER" id="PTHR45138:SF6">
    <property type="entry name" value="DIGUANYLATE CYCLASE DGCN"/>
    <property type="match status" value="1"/>
</dbReference>
<reference evidence="3 4" key="1">
    <citation type="submission" date="2020-04" db="EMBL/GenBank/DDBJ databases">
        <title>Genome-Wide Identification of 5-Methylcytosine Sites in Bacterial Genomes By High-Throughput Sequencing of MspJI Restriction Fragments.</title>
        <authorList>
            <person name="Wu V."/>
        </authorList>
    </citation>
    <scope>NUCLEOTIDE SEQUENCE [LARGE SCALE GENOMIC DNA]</scope>
    <source>
        <strain evidence="3 4">S2</strain>
    </source>
</reference>
<dbReference type="NCBIfam" id="TIGR00254">
    <property type="entry name" value="GGDEF"/>
    <property type="match status" value="1"/>
</dbReference>
<dbReference type="SMART" id="SM00267">
    <property type="entry name" value="GGDEF"/>
    <property type="match status" value="1"/>
</dbReference>
<evidence type="ECO:0000313" key="3">
    <source>
        <dbReference type="EMBL" id="QIZ08675.1"/>
    </source>
</evidence>
<sequence length="220" mass="25223">MKYKGRIVTTLISIIVGIPYVAYNYKTLQSSIRTFIDTTVLIVTTVILWWLGKQYDKAKFYSEKDYLTGLYNRRYIEEIFPKLISSAKKIEQLSILILDCNDFKQINDTYGHKYGDLVLENISTILLKSTSDSDIIARWGGDEFLIISPFSDQTGTEVMIKRIENGLRELSQKTEKKISVSAGFAIYPNDGKDMESLIKIADKNMYKLKTLSKKATLKKI</sequence>
<dbReference type="Pfam" id="PF00990">
    <property type="entry name" value="GGDEF"/>
    <property type="match status" value="1"/>
</dbReference>
<dbReference type="GO" id="GO:1902201">
    <property type="term" value="P:negative regulation of bacterial-type flagellum-dependent cell motility"/>
    <property type="evidence" value="ECO:0007669"/>
    <property type="project" value="TreeGrafter"/>
</dbReference>
<reference evidence="3 4" key="2">
    <citation type="submission" date="2020-04" db="EMBL/GenBank/DDBJ databases">
        <authorList>
            <person name="Fomenkov A."/>
            <person name="Anton B.P."/>
            <person name="Roberts R.J."/>
        </authorList>
    </citation>
    <scope>NUCLEOTIDE SEQUENCE [LARGE SCALE GENOMIC DNA]</scope>
    <source>
        <strain evidence="3 4">S2</strain>
    </source>
</reference>
<feature type="transmembrane region" description="Helical" evidence="1">
    <location>
        <begin position="7"/>
        <end position="25"/>
    </location>
</feature>
<feature type="domain" description="GGDEF" evidence="2">
    <location>
        <begin position="91"/>
        <end position="220"/>
    </location>
</feature>
<dbReference type="GO" id="GO:0005886">
    <property type="term" value="C:plasma membrane"/>
    <property type="evidence" value="ECO:0007669"/>
    <property type="project" value="TreeGrafter"/>
</dbReference>
<dbReference type="PANTHER" id="PTHR45138">
    <property type="entry name" value="REGULATORY COMPONENTS OF SENSORY TRANSDUCTION SYSTEM"/>
    <property type="match status" value="1"/>
</dbReference>
<evidence type="ECO:0000259" key="2">
    <source>
        <dbReference type="PROSITE" id="PS50887"/>
    </source>
</evidence>
<protein>
    <submittedName>
        <fullName evidence="3">GGDEF domain-containing protein</fullName>
    </submittedName>
</protein>
<feature type="transmembrane region" description="Helical" evidence="1">
    <location>
        <begin position="31"/>
        <end position="51"/>
    </location>
</feature>
<dbReference type="EMBL" id="CP051128">
    <property type="protein sequence ID" value="QIZ08675.1"/>
    <property type="molecule type" value="Genomic_DNA"/>
</dbReference>
<dbReference type="InterPro" id="IPR043128">
    <property type="entry name" value="Rev_trsase/Diguanyl_cyclase"/>
</dbReference>
<dbReference type="InterPro" id="IPR050469">
    <property type="entry name" value="Diguanylate_Cyclase"/>
</dbReference>
<dbReference type="InterPro" id="IPR029787">
    <property type="entry name" value="Nucleotide_cyclase"/>
</dbReference>
<accession>A0A6H1P5D3</accession>
<dbReference type="Proteomes" id="UP000501868">
    <property type="component" value="Chromosome"/>
</dbReference>
<keyword evidence="1" id="KW-1133">Transmembrane helix</keyword>
<dbReference type="FunFam" id="3.30.70.270:FF:000001">
    <property type="entry name" value="Diguanylate cyclase domain protein"/>
    <property type="match status" value="1"/>
</dbReference>
<proteinExistence type="predicted"/>
<dbReference type="AlphaFoldDB" id="A0A6H1P5D3"/>
<keyword evidence="1" id="KW-0812">Transmembrane</keyword>
<dbReference type="InterPro" id="IPR000160">
    <property type="entry name" value="GGDEF_dom"/>
</dbReference>
<dbReference type="CDD" id="cd01949">
    <property type="entry name" value="GGDEF"/>
    <property type="match status" value="1"/>
</dbReference>
<dbReference type="GO" id="GO:0052621">
    <property type="term" value="F:diguanylate cyclase activity"/>
    <property type="evidence" value="ECO:0007669"/>
    <property type="project" value="TreeGrafter"/>
</dbReference>
<gene>
    <name evidence="3" type="ORF">HFZ78_19865</name>
</gene>
<evidence type="ECO:0000313" key="4">
    <source>
        <dbReference type="Proteomes" id="UP000501868"/>
    </source>
</evidence>